<dbReference type="AlphaFoldDB" id="A0A6N2YBJ1"/>
<dbReference type="RefSeq" id="WP_156624332.1">
    <property type="nucleotide sequence ID" value="NZ_CACRTO010000005.1"/>
</dbReference>
<proteinExistence type="predicted"/>
<protein>
    <submittedName>
        <fullName evidence="1">Uncharacterized protein</fullName>
    </submittedName>
</protein>
<evidence type="ECO:0000313" key="1">
    <source>
        <dbReference type="EMBL" id="VYT64171.1"/>
    </source>
</evidence>
<name>A0A6N2YBJ1_9CLOT</name>
<reference evidence="1" key="1">
    <citation type="submission" date="2019-11" db="EMBL/GenBank/DDBJ databases">
        <authorList>
            <person name="Feng L."/>
        </authorList>
    </citation>
    <scope>NUCLEOTIDE SEQUENCE</scope>
    <source>
        <strain evidence="1">CTertiumLFYP3</strain>
    </source>
</reference>
<sequence>MLTIRDKALEEKLKQLRKAIEIVGGNSFLSNLESDEELAAFIINNALSDSSEGLEIQGKNYALNNLLKIKINYEKNYIKTKKVFLQKITYKINKYNTYLDSLIRKYKKNGGIEEYRAIKQEIEERYLKDINDFILSEIEINEDIVNTYYGEYLISKKEDFINSIISNLI</sequence>
<gene>
    <name evidence="1" type="ORF">CTLFYP3_00322</name>
</gene>
<accession>A0A6N2YBJ1</accession>
<organism evidence="1">
    <name type="scientific">Clostridium tertium</name>
    <dbReference type="NCBI Taxonomy" id="1559"/>
    <lineage>
        <taxon>Bacteria</taxon>
        <taxon>Bacillati</taxon>
        <taxon>Bacillota</taxon>
        <taxon>Clostridia</taxon>
        <taxon>Eubacteriales</taxon>
        <taxon>Clostridiaceae</taxon>
        <taxon>Clostridium</taxon>
    </lineage>
</organism>
<dbReference type="EMBL" id="CACRTO010000005">
    <property type="protein sequence ID" value="VYT64171.1"/>
    <property type="molecule type" value="Genomic_DNA"/>
</dbReference>